<comment type="caution">
    <text evidence="1">The sequence shown here is derived from an EMBL/GenBank/DDBJ whole genome shotgun (WGS) entry which is preliminary data.</text>
</comment>
<protein>
    <submittedName>
        <fullName evidence="1">Uncharacterized protein</fullName>
    </submittedName>
</protein>
<accession>A0A7C1ZS97</accession>
<organism evidence="1">
    <name type="scientific">Desulfofervidus auxilii</name>
    <dbReference type="NCBI Taxonomy" id="1621989"/>
    <lineage>
        <taxon>Bacteria</taxon>
        <taxon>Pseudomonadati</taxon>
        <taxon>Thermodesulfobacteriota</taxon>
        <taxon>Candidatus Desulfofervidia</taxon>
        <taxon>Candidatus Desulfofervidales</taxon>
        <taxon>Candidatus Desulfofervidaceae</taxon>
        <taxon>Candidatus Desulfofervidus</taxon>
    </lineage>
</organism>
<reference evidence="1" key="1">
    <citation type="journal article" date="2020" name="mSystems">
        <title>Genome- and Community-Level Interaction Insights into Carbon Utilization and Element Cycling Functions of Hydrothermarchaeota in Hydrothermal Sediment.</title>
        <authorList>
            <person name="Zhou Z."/>
            <person name="Liu Y."/>
            <person name="Xu W."/>
            <person name="Pan J."/>
            <person name="Luo Z.H."/>
            <person name="Li M."/>
        </authorList>
    </citation>
    <scope>NUCLEOTIDE SEQUENCE [LARGE SCALE GENOMIC DNA]</scope>
    <source>
        <strain evidence="1">HyVt-389</strain>
    </source>
</reference>
<evidence type="ECO:0000313" key="1">
    <source>
        <dbReference type="EMBL" id="HEC67612.1"/>
    </source>
</evidence>
<name>A0A7C1ZS97_DESA2</name>
<dbReference type="AlphaFoldDB" id="A0A7C1ZS97"/>
<dbReference type="EMBL" id="DRIH01000068">
    <property type="protein sequence ID" value="HEC67612.1"/>
    <property type="molecule type" value="Genomic_DNA"/>
</dbReference>
<proteinExistence type="predicted"/>
<sequence>MFFLNFFLISLLKIPFSKNQSRILGYKKHISRSEIEKNMDYWGNQPVPCFLFLVKYSNVKTINKESEIWVYDLPYFLAISDAKKKGITLKRHVEKKFLICDKNNNRDRMTIESFLYHHVPFSYGLWQMRRYGLVLPNPEIDQNLPEVLVGGLTKIYKEKIEKQILYANRLMEKEKTE</sequence>
<gene>
    <name evidence="1" type="ORF">ENI35_02175</name>
</gene>
<dbReference type="Proteomes" id="UP000885738">
    <property type="component" value="Unassembled WGS sequence"/>
</dbReference>